<proteinExistence type="inferred from homology"/>
<dbReference type="HAMAP" id="MF_01470">
    <property type="entry name" value="Cas1"/>
    <property type="match status" value="1"/>
</dbReference>
<feature type="binding site" evidence="10">
    <location>
        <position position="220"/>
    </location>
    <ligand>
        <name>Mn(2+)</name>
        <dbReference type="ChEBI" id="CHEBI:29035"/>
    </ligand>
</feature>
<evidence type="ECO:0000313" key="12">
    <source>
        <dbReference type="Proteomes" id="UP000824267"/>
    </source>
</evidence>
<reference evidence="11" key="1">
    <citation type="journal article" date="2021" name="PeerJ">
        <title>Extensive microbial diversity within the chicken gut microbiome revealed by metagenomics and culture.</title>
        <authorList>
            <person name="Gilroy R."/>
            <person name="Ravi A."/>
            <person name="Getino M."/>
            <person name="Pursley I."/>
            <person name="Horton D.L."/>
            <person name="Alikhan N.F."/>
            <person name="Baker D."/>
            <person name="Gharbi K."/>
            <person name="Hall N."/>
            <person name="Watson M."/>
            <person name="Adriaenssens E.M."/>
            <person name="Foster-Nyarko E."/>
            <person name="Jarju S."/>
            <person name="Secka A."/>
            <person name="Antonio M."/>
            <person name="Oren A."/>
            <person name="Chaudhuri R.R."/>
            <person name="La Ragione R."/>
            <person name="Hildebrand F."/>
            <person name="Pallen M.J."/>
        </authorList>
    </citation>
    <scope>NUCLEOTIDE SEQUENCE</scope>
    <source>
        <strain evidence="11">Gambia16-930</strain>
    </source>
</reference>
<evidence type="ECO:0000256" key="2">
    <source>
        <dbReference type="ARBA" id="ARBA00022723"/>
    </source>
</evidence>
<evidence type="ECO:0000256" key="7">
    <source>
        <dbReference type="ARBA" id="ARBA00023125"/>
    </source>
</evidence>
<comment type="function">
    <text evidence="10">CRISPR (clustered regularly interspaced short palindromic repeat), is an adaptive immune system that provides protection against mobile genetic elements (viruses, transposable elements and conjugative plasmids). CRISPR clusters contain spacers, sequences complementary to antecedent mobile elements, and target invading nucleic acids. CRISPR clusters are transcribed and processed into CRISPR RNA (crRNA). Acts as a dsDNA endonuclease. Involved in the integration of spacer DNA into the CRISPR cassette.</text>
</comment>
<feature type="binding site" evidence="10">
    <location>
        <position position="235"/>
    </location>
    <ligand>
        <name>Mn(2+)</name>
        <dbReference type="ChEBI" id="CHEBI:29035"/>
    </ligand>
</feature>
<dbReference type="Pfam" id="PF01867">
    <property type="entry name" value="Cas_Cas1"/>
    <property type="match status" value="1"/>
</dbReference>
<accession>A0A9D1UHA7</accession>
<keyword evidence="2 10" id="KW-0479">Metal-binding</keyword>
<evidence type="ECO:0000256" key="10">
    <source>
        <dbReference type="HAMAP-Rule" id="MF_01470"/>
    </source>
</evidence>
<dbReference type="GO" id="GO:0004520">
    <property type="term" value="F:DNA endonuclease activity"/>
    <property type="evidence" value="ECO:0007669"/>
    <property type="project" value="InterPro"/>
</dbReference>
<dbReference type="GO" id="GO:0043571">
    <property type="term" value="P:maintenance of CRISPR repeat elements"/>
    <property type="evidence" value="ECO:0007669"/>
    <property type="project" value="UniProtKB-UniRule"/>
</dbReference>
<dbReference type="InterPro" id="IPR019855">
    <property type="entry name" value="CRISPR-assoc_Cas1_NMENI"/>
</dbReference>
<evidence type="ECO:0000256" key="6">
    <source>
        <dbReference type="ARBA" id="ARBA00023118"/>
    </source>
</evidence>
<dbReference type="NCBIfam" id="TIGR03639">
    <property type="entry name" value="cas1_NMENI"/>
    <property type="match status" value="1"/>
</dbReference>
<evidence type="ECO:0000256" key="3">
    <source>
        <dbReference type="ARBA" id="ARBA00022759"/>
    </source>
</evidence>
<dbReference type="InterPro" id="IPR042206">
    <property type="entry name" value="CRISPR-assoc_Cas1_C"/>
</dbReference>
<reference evidence="11" key="2">
    <citation type="submission" date="2021-04" db="EMBL/GenBank/DDBJ databases">
        <authorList>
            <person name="Gilroy R."/>
        </authorList>
    </citation>
    <scope>NUCLEOTIDE SEQUENCE</scope>
    <source>
        <strain evidence="11">Gambia16-930</strain>
    </source>
</reference>
<dbReference type="EMBL" id="DXGG01000196">
    <property type="protein sequence ID" value="HIW87854.1"/>
    <property type="molecule type" value="Genomic_DNA"/>
</dbReference>
<dbReference type="Gene3D" id="3.100.10.20">
    <property type="entry name" value="CRISPR-associated endonuclease Cas1, N-terminal domain"/>
    <property type="match status" value="1"/>
</dbReference>
<evidence type="ECO:0000256" key="5">
    <source>
        <dbReference type="ARBA" id="ARBA00022842"/>
    </source>
</evidence>
<evidence type="ECO:0000256" key="1">
    <source>
        <dbReference type="ARBA" id="ARBA00022722"/>
    </source>
</evidence>
<evidence type="ECO:0000256" key="8">
    <source>
        <dbReference type="ARBA" id="ARBA00023211"/>
    </source>
</evidence>
<evidence type="ECO:0000256" key="4">
    <source>
        <dbReference type="ARBA" id="ARBA00022801"/>
    </source>
</evidence>
<feature type="binding site" evidence="10">
    <location>
        <position position="161"/>
    </location>
    <ligand>
        <name>Mn(2+)</name>
        <dbReference type="ChEBI" id="CHEBI:29035"/>
    </ligand>
</feature>
<gene>
    <name evidence="10 11" type="primary">cas1</name>
    <name evidence="11" type="ORF">IAC47_06235</name>
</gene>
<keyword evidence="8 10" id="KW-0464">Manganese</keyword>
<keyword evidence="7 10" id="KW-0238">DNA-binding</keyword>
<dbReference type="NCBIfam" id="TIGR00287">
    <property type="entry name" value="cas1"/>
    <property type="match status" value="1"/>
</dbReference>
<name>A0A9D1UHA7_9BACT</name>
<dbReference type="PANTHER" id="PTHR34353">
    <property type="entry name" value="CRISPR-ASSOCIATED ENDONUCLEASE CAS1 1"/>
    <property type="match status" value="1"/>
</dbReference>
<evidence type="ECO:0000256" key="9">
    <source>
        <dbReference type="ARBA" id="ARBA00038592"/>
    </source>
</evidence>
<dbReference type="EC" id="3.1.-.-" evidence="10"/>
<dbReference type="PANTHER" id="PTHR34353:SF2">
    <property type="entry name" value="CRISPR-ASSOCIATED ENDONUCLEASE CAS1 1"/>
    <property type="match status" value="1"/>
</dbReference>
<dbReference type="GO" id="GO:0046872">
    <property type="term" value="F:metal ion binding"/>
    <property type="evidence" value="ECO:0007669"/>
    <property type="project" value="UniProtKB-UniRule"/>
</dbReference>
<keyword evidence="1 10" id="KW-0540">Nuclease</keyword>
<dbReference type="AlphaFoldDB" id="A0A9D1UHA7"/>
<keyword evidence="3 10" id="KW-0255">Endonuclease</keyword>
<keyword evidence="6 10" id="KW-0051">Antiviral defense</keyword>
<comment type="similarity">
    <text evidence="10">Belongs to the CRISPR-associated endonuclease Cas1 family.</text>
</comment>
<comment type="caution">
    <text evidence="11">The sequence shown here is derived from an EMBL/GenBank/DDBJ whole genome shotgun (WGS) entry which is preliminary data.</text>
</comment>
<keyword evidence="5 10" id="KW-0460">Magnesium</keyword>
<protein>
    <recommendedName>
        <fullName evidence="10">CRISPR-associated endonuclease Cas1</fullName>
        <ecNumber evidence="10">3.1.-.-</ecNumber>
    </recommendedName>
</protein>
<dbReference type="GO" id="GO:0016787">
    <property type="term" value="F:hydrolase activity"/>
    <property type="evidence" value="ECO:0007669"/>
    <property type="project" value="UniProtKB-KW"/>
</dbReference>
<evidence type="ECO:0000313" key="11">
    <source>
        <dbReference type="EMBL" id="HIW87854.1"/>
    </source>
</evidence>
<keyword evidence="4 10" id="KW-0378">Hydrolase</keyword>
<dbReference type="GO" id="GO:0051607">
    <property type="term" value="P:defense response to virus"/>
    <property type="evidence" value="ECO:0007669"/>
    <property type="project" value="UniProtKB-UniRule"/>
</dbReference>
<comment type="cofactor">
    <cofactor evidence="10">
        <name>Mg(2+)</name>
        <dbReference type="ChEBI" id="CHEBI:18420"/>
    </cofactor>
    <cofactor evidence="10">
        <name>Mn(2+)</name>
        <dbReference type="ChEBI" id="CHEBI:29035"/>
    </cofactor>
</comment>
<dbReference type="InterPro" id="IPR002729">
    <property type="entry name" value="CRISPR-assoc_Cas1"/>
</dbReference>
<dbReference type="InterPro" id="IPR042211">
    <property type="entry name" value="CRISPR-assoc_Cas1_N"/>
</dbReference>
<dbReference type="Proteomes" id="UP000824267">
    <property type="component" value="Unassembled WGS sequence"/>
</dbReference>
<organism evidence="11 12">
    <name type="scientific">Candidatus Onthomorpha intestinigallinarum</name>
    <dbReference type="NCBI Taxonomy" id="2840880"/>
    <lineage>
        <taxon>Bacteria</taxon>
        <taxon>Pseudomonadati</taxon>
        <taxon>Bacteroidota</taxon>
        <taxon>Bacteroidia</taxon>
        <taxon>Bacteroidales</taxon>
        <taxon>Candidatus Onthomorpha</taxon>
    </lineage>
</organism>
<comment type="subunit">
    <text evidence="9 10">Homodimer, forms a heterotetramer with a Cas2 homodimer.</text>
</comment>
<sequence>MIKKTLYFGNPAYLSLREKQLIIKLPEVEKDDNLPYTFKQQSEISKPIEDIGIVVLDNRQITLTTPLLEALLENNVAVITCDKRSMPLVLFLPLESNTTQSERFTRQIEASLPLKKQLWQQTVKAKIHNQACVLHHCTNEHVGCMHKWVEQVRSGDADNMEARAAAFYWKKFFPKLPGFIREREGNPPNNLLNYGYAILRAIVARALVASGMLPTLGIHHKNRYNAYCLADDIMEPYRPYVDNLVFSIVKNHGENVDLNKEIKTMLLNVPVLDVVISDKKAPLMVAVAQTTASLYKCFNGELRNITYPDAGKSF</sequence>
<dbReference type="InterPro" id="IPR050646">
    <property type="entry name" value="Cas1"/>
</dbReference>
<dbReference type="Gene3D" id="1.20.120.920">
    <property type="entry name" value="CRISPR-associated endonuclease Cas1, C-terminal domain"/>
    <property type="match status" value="1"/>
</dbReference>
<dbReference type="GO" id="GO:0003677">
    <property type="term" value="F:DNA binding"/>
    <property type="evidence" value="ECO:0007669"/>
    <property type="project" value="UniProtKB-KW"/>
</dbReference>